<evidence type="ECO:0000256" key="3">
    <source>
        <dbReference type="ARBA" id="ARBA00010525"/>
    </source>
</evidence>
<keyword evidence="8" id="KW-1134">Transmembrane beta strand</keyword>
<evidence type="ECO:0000256" key="16">
    <source>
        <dbReference type="ARBA" id="ARBA00023136"/>
    </source>
</evidence>
<keyword evidence="22" id="KW-1185">Reference proteome</keyword>
<evidence type="ECO:0000256" key="19">
    <source>
        <dbReference type="PIRSR" id="PIRSR603187-2"/>
    </source>
</evidence>
<dbReference type="GO" id="GO:0009279">
    <property type="term" value="C:cell outer membrane"/>
    <property type="evidence" value="ECO:0007669"/>
    <property type="project" value="UniProtKB-SubCell"/>
</dbReference>
<comment type="cofactor">
    <cofactor evidence="20">
        <name>Ca(2+)</name>
        <dbReference type="ChEBI" id="CHEBI:29108"/>
    </cofactor>
    <text evidence="20">Binds 1 Ca(2+) ion per monomer. In the dimeric form the Ca(2+) is bound by different amino acids with binding of each Ca(2+) shared with ligands coming from each monomer. The Ca(2+) ion may have a role in catalysis.</text>
</comment>
<feature type="binding site" description="in dimeric form" evidence="19">
    <location>
        <position position="182"/>
    </location>
    <ligand>
        <name>Ca(2+)</name>
        <dbReference type="ChEBI" id="CHEBI:29108"/>
        <label>1</label>
    </ligand>
</feature>
<name>A0AA37SBJ3_9GAMM</name>
<dbReference type="Proteomes" id="UP001161389">
    <property type="component" value="Unassembled WGS sequence"/>
</dbReference>
<dbReference type="InterPro" id="IPR036541">
    <property type="entry name" value="PLipase_A1_sf"/>
</dbReference>
<reference evidence="21" key="1">
    <citation type="journal article" date="2014" name="Int. J. Syst. Evol. Microbiol.">
        <title>Complete genome sequence of Corynebacterium casei LMG S-19264T (=DSM 44701T), isolated from a smear-ripened cheese.</title>
        <authorList>
            <consortium name="US DOE Joint Genome Institute (JGI-PGF)"/>
            <person name="Walter F."/>
            <person name="Albersmeier A."/>
            <person name="Kalinowski J."/>
            <person name="Ruckert C."/>
        </authorList>
    </citation>
    <scope>NUCLEOTIDE SEQUENCE</scope>
    <source>
        <strain evidence="21">NBRC 110071</strain>
    </source>
</reference>
<keyword evidence="9" id="KW-0812">Transmembrane</keyword>
<evidence type="ECO:0000256" key="10">
    <source>
        <dbReference type="ARBA" id="ARBA00022723"/>
    </source>
</evidence>
<comment type="caution">
    <text evidence="21">The sequence shown here is derived from an EMBL/GenBank/DDBJ whole genome shotgun (WGS) entry which is preliminary data.</text>
</comment>
<comment type="catalytic activity">
    <reaction evidence="1 20">
        <text>a 1,2-diacyl-sn-glycero-3-phosphocholine + H2O = a 2-acyl-sn-glycero-3-phosphocholine + a fatty acid + H(+)</text>
        <dbReference type="Rhea" id="RHEA:18689"/>
        <dbReference type="ChEBI" id="CHEBI:15377"/>
        <dbReference type="ChEBI" id="CHEBI:15378"/>
        <dbReference type="ChEBI" id="CHEBI:28868"/>
        <dbReference type="ChEBI" id="CHEBI:57643"/>
        <dbReference type="ChEBI" id="CHEBI:57875"/>
        <dbReference type="EC" id="3.1.1.32"/>
    </reaction>
</comment>
<gene>
    <name evidence="21" type="ORF">GCM10007876_26330</name>
</gene>
<feature type="active site" description="Proton acceptor" evidence="18">
    <location>
        <position position="217"/>
    </location>
</feature>
<dbReference type="EC" id="3.1.1.4" evidence="6 20"/>
<dbReference type="PANTHER" id="PTHR40457">
    <property type="entry name" value="PHOSPHOLIPASE A1"/>
    <property type="match status" value="1"/>
</dbReference>
<reference evidence="21" key="2">
    <citation type="submission" date="2023-01" db="EMBL/GenBank/DDBJ databases">
        <title>Draft genome sequence of Litoribrevibacter albus strain NBRC 110071.</title>
        <authorList>
            <person name="Sun Q."/>
            <person name="Mori K."/>
        </authorList>
    </citation>
    <scope>NUCLEOTIDE SEQUENCE</scope>
    <source>
        <strain evidence="21">NBRC 110071</strain>
    </source>
</reference>
<evidence type="ECO:0000256" key="12">
    <source>
        <dbReference type="ARBA" id="ARBA00022801"/>
    </source>
</evidence>
<evidence type="ECO:0000256" key="9">
    <source>
        <dbReference type="ARBA" id="ARBA00022692"/>
    </source>
</evidence>
<dbReference type="Gene3D" id="2.40.230.10">
    <property type="entry name" value="Phospholipase A1"/>
    <property type="match status" value="1"/>
</dbReference>
<comment type="function">
    <text evidence="20">Hydrolysis of phosphatidylcholine with phospholipase A2 (EC 3.1.1.4) and phospholipase A1 (EC 3.1.1.32) activities.</text>
</comment>
<dbReference type="EC" id="3.1.1.32" evidence="5 20"/>
<protein>
    <recommendedName>
        <fullName evidence="7 20">Phospholipase A1</fullName>
        <ecNumber evidence="5 20">3.1.1.32</ecNumber>
        <ecNumber evidence="6 20">3.1.1.4</ecNumber>
    </recommendedName>
    <alternativeName>
        <fullName evidence="20">Phosphatidylcholine 1-acylhydrolase</fullName>
    </alternativeName>
</protein>
<dbReference type="InterPro" id="IPR003187">
    <property type="entry name" value="PLipase_A1"/>
</dbReference>
<evidence type="ECO:0000256" key="5">
    <source>
        <dbReference type="ARBA" id="ARBA00013179"/>
    </source>
</evidence>
<feature type="signal peptide" evidence="20">
    <location>
        <begin position="1"/>
        <end position="34"/>
    </location>
</feature>
<dbReference type="GO" id="GO:0005509">
    <property type="term" value="F:calcium ion binding"/>
    <property type="evidence" value="ECO:0007669"/>
    <property type="project" value="TreeGrafter"/>
</dbReference>
<dbReference type="EMBL" id="BSNM01000015">
    <property type="protein sequence ID" value="GLQ32154.1"/>
    <property type="molecule type" value="Genomic_DNA"/>
</dbReference>
<evidence type="ECO:0000256" key="13">
    <source>
        <dbReference type="ARBA" id="ARBA00022837"/>
    </source>
</evidence>
<evidence type="ECO:0000256" key="14">
    <source>
        <dbReference type="ARBA" id="ARBA00022963"/>
    </source>
</evidence>
<feature type="active site" description="Nucleophile" evidence="18">
    <location>
        <position position="219"/>
    </location>
</feature>
<keyword evidence="14 20" id="KW-0442">Lipid degradation</keyword>
<feature type="chain" id="PRO_5041486840" description="Phospholipase A1" evidence="20">
    <location>
        <begin position="35"/>
        <end position="355"/>
    </location>
</feature>
<sequence length="355" mass="40779">MNLLKNTRHYVFFNKLGVKGVVLSFALVCQFVSAASAEPPLEELSNDERYNQCVLKSVEIAGDDVTAKDIKSNCMRLEFANEVEVPKRILVEKATENNRFIITAHRQNYILPFSYMLDPNQEPYENIDFYPGIEEPVENEEVKLQLSIKVPLTYSSIFVPNDTIYFGFTLKSFWQFYASEISSPFRETNYRPEIYYEAPIPTTVWGGTLLTRLGIEHESNGMGGNLSRSWNRIFAGLGFAKNNWGVYVQPWYRLPEDAKDFDGDPKGDDNPDINKYMGYYSVNGVYRFNDEYELTGGFRYNWATGYGSVESGISFPLWGRLRGFAQYFHGYGESLIDYNHNNQRFGLGVILTDIL</sequence>
<evidence type="ECO:0000313" key="21">
    <source>
        <dbReference type="EMBL" id="GLQ32154.1"/>
    </source>
</evidence>
<evidence type="ECO:0000256" key="17">
    <source>
        <dbReference type="ARBA" id="ARBA00023237"/>
    </source>
</evidence>
<comment type="subcellular location">
    <subcellularLocation>
        <location evidence="20">Cell outer membrane</location>
        <topology evidence="20">Multi-pass membrane protein</topology>
    </subcellularLocation>
    <text evidence="20">One of the very few enzymes located there.</text>
</comment>
<keyword evidence="10 19" id="KW-0479">Metal-binding</keyword>
<dbReference type="AlphaFoldDB" id="A0AA37SBJ3"/>
<keyword evidence="16" id="KW-0472">Membrane</keyword>
<feature type="binding site" description="in dimeric form" evidence="19">
    <location>
        <position position="269"/>
    </location>
    <ligand>
        <name>Ca(2+)</name>
        <dbReference type="ChEBI" id="CHEBI:29108"/>
        <label>1</label>
    </ligand>
</feature>
<dbReference type="SUPFAM" id="SSF56931">
    <property type="entry name" value="Outer membrane phospholipase A (OMPLA)"/>
    <property type="match status" value="1"/>
</dbReference>
<organism evidence="21 22">
    <name type="scientific">Litoribrevibacter albus</name>
    <dbReference type="NCBI Taxonomy" id="1473156"/>
    <lineage>
        <taxon>Bacteria</taxon>
        <taxon>Pseudomonadati</taxon>
        <taxon>Pseudomonadota</taxon>
        <taxon>Gammaproteobacteria</taxon>
        <taxon>Oceanospirillales</taxon>
        <taxon>Oceanospirillaceae</taxon>
        <taxon>Litoribrevibacter</taxon>
    </lineage>
</organism>
<evidence type="ECO:0000256" key="6">
    <source>
        <dbReference type="ARBA" id="ARBA00013278"/>
    </source>
</evidence>
<keyword evidence="11 20" id="KW-0732">Signal</keyword>
<evidence type="ECO:0000256" key="11">
    <source>
        <dbReference type="ARBA" id="ARBA00022729"/>
    </source>
</evidence>
<feature type="binding site" description="in dimeric form" evidence="19">
    <location>
        <position position="227"/>
    </location>
    <ligand>
        <name>Ca(2+)</name>
        <dbReference type="ChEBI" id="CHEBI:29108"/>
        <label>1</label>
    </ligand>
</feature>
<evidence type="ECO:0000256" key="15">
    <source>
        <dbReference type="ARBA" id="ARBA00023098"/>
    </source>
</evidence>
<keyword evidence="17 20" id="KW-0998">Cell outer membrane</keyword>
<accession>A0AA37SBJ3</accession>
<dbReference type="PRINTS" id="PR01486">
    <property type="entry name" value="PHPHLIPASEA1"/>
</dbReference>
<keyword evidence="12 20" id="KW-0378">Hydrolase</keyword>
<evidence type="ECO:0000256" key="18">
    <source>
        <dbReference type="PIRSR" id="PIRSR603187-1"/>
    </source>
</evidence>
<dbReference type="PANTHER" id="PTHR40457:SF1">
    <property type="entry name" value="PHOSPHOLIPASE A1"/>
    <property type="match status" value="1"/>
</dbReference>
<comment type="similarity">
    <text evidence="3 20">Belongs to the phospholipase A1 family.</text>
</comment>
<comment type="catalytic activity">
    <reaction evidence="2 20">
        <text>a 1,2-diacyl-sn-glycero-3-phosphocholine + H2O = a 1-acyl-sn-glycero-3-phosphocholine + a fatty acid + H(+)</text>
        <dbReference type="Rhea" id="RHEA:15801"/>
        <dbReference type="ChEBI" id="CHEBI:15377"/>
        <dbReference type="ChEBI" id="CHEBI:15378"/>
        <dbReference type="ChEBI" id="CHEBI:28868"/>
        <dbReference type="ChEBI" id="CHEBI:57643"/>
        <dbReference type="ChEBI" id="CHEBI:58168"/>
        <dbReference type="EC" id="3.1.1.4"/>
    </reaction>
</comment>
<evidence type="ECO:0000313" key="22">
    <source>
        <dbReference type="Proteomes" id="UP001161389"/>
    </source>
</evidence>
<dbReference type="GO" id="GO:0016042">
    <property type="term" value="P:lipid catabolic process"/>
    <property type="evidence" value="ECO:0007669"/>
    <property type="project" value="UniProtKB-KW"/>
</dbReference>
<keyword evidence="15 20" id="KW-0443">Lipid metabolism</keyword>
<dbReference type="Pfam" id="PF02253">
    <property type="entry name" value="PLA1"/>
    <property type="match status" value="1"/>
</dbReference>
<proteinExistence type="inferred from homology"/>
<keyword evidence="13 19" id="KW-0106">Calcium</keyword>
<dbReference type="GO" id="GO:0008970">
    <property type="term" value="F:phospholipase A1 activity"/>
    <property type="evidence" value="ECO:0007669"/>
    <property type="project" value="UniProtKB-EC"/>
</dbReference>
<evidence type="ECO:0000256" key="8">
    <source>
        <dbReference type="ARBA" id="ARBA00022452"/>
    </source>
</evidence>
<dbReference type="CDD" id="cd00541">
    <property type="entry name" value="OMPLA"/>
    <property type="match status" value="1"/>
</dbReference>
<evidence type="ECO:0000256" key="20">
    <source>
        <dbReference type="RuleBase" id="RU366027"/>
    </source>
</evidence>
<comment type="subunit">
    <text evidence="4 20">Homodimer; dimerization is reversible, and the dimeric form is the active one.</text>
</comment>
<dbReference type="GO" id="GO:0004623">
    <property type="term" value="F:phospholipase A2 activity"/>
    <property type="evidence" value="ECO:0007669"/>
    <property type="project" value="UniProtKB-EC"/>
</dbReference>
<evidence type="ECO:0000256" key="1">
    <source>
        <dbReference type="ARBA" id="ARBA00000111"/>
    </source>
</evidence>
<evidence type="ECO:0000256" key="2">
    <source>
        <dbReference type="ARBA" id="ARBA00001604"/>
    </source>
</evidence>
<evidence type="ECO:0000256" key="4">
    <source>
        <dbReference type="ARBA" id="ARBA00011702"/>
    </source>
</evidence>
<evidence type="ECO:0000256" key="7">
    <source>
        <dbReference type="ARBA" id="ARBA00021726"/>
    </source>
</evidence>